<evidence type="ECO:0000313" key="2">
    <source>
        <dbReference type="EMBL" id="ACN87738.1"/>
    </source>
</evidence>
<keyword evidence="6" id="KW-1185">Reference proteome</keyword>
<dbReference type="EMBL" id="LC415907">
    <property type="protein sequence ID" value="BBF90599.1"/>
    <property type="molecule type" value="Genomic_RNA"/>
</dbReference>
<evidence type="ECO:0000313" key="6">
    <source>
        <dbReference type="Proteomes" id="UP000204277"/>
    </source>
</evidence>
<evidence type="ECO:0000313" key="1">
    <source>
        <dbReference type="EMBL" id="ACF42334.1"/>
    </source>
</evidence>
<dbReference type="EMBL" id="EU625351">
    <property type="protein sequence ID" value="ACF42334.1"/>
    <property type="molecule type" value="Genomic_RNA"/>
</dbReference>
<organism evidence="1">
    <name type="scientific">Tomato infectious chlorosis virus</name>
    <dbReference type="NCBI Taxonomy" id="52135"/>
    <lineage>
        <taxon>Viruses</taxon>
        <taxon>Riboviria</taxon>
        <taxon>Orthornavirae</taxon>
        <taxon>Kitrinoviricota</taxon>
        <taxon>Alsuviricetes</taxon>
        <taxon>Martellivirales</taxon>
        <taxon>Closteroviridae</taxon>
        <taxon>Crinivirus</taxon>
        <taxon>Crinivirus contagichlorosis</taxon>
    </lineage>
</organism>
<reference evidence="2" key="1">
    <citation type="journal article" date="2009" name="Arch. Virol.">
        <title>The complete nucleotide sequence of the RNA2 of the crinivirus tomato infectious chlorosis virus: isolates from North America and Europe are essentially identical.</title>
        <authorList>
            <person name="Orilio A.F."/>
            <person name="Navas-Castillo J."/>
        </authorList>
    </citation>
    <scope>NUCLEOTIDE SEQUENCE</scope>
    <source>
        <strain evidence="3">TICV-CA4</strain>
        <strain evidence="2">TICV-SP5131</strain>
    </source>
</reference>
<accession>B4YNS5</accession>
<protein>
    <submittedName>
        <fullName evidence="1 5">p6</fullName>
    </submittedName>
</protein>
<proteinExistence type="predicted"/>
<sequence length="53" mass="6194">MLVILVLSDSGRYITHYFSDRSDFSGEELIIFSEDISIVIDLILKCPYHKQSW</sequence>
<dbReference type="EMBL" id="FJ815441">
    <property type="protein sequence ID" value="ACS73876.1"/>
    <property type="molecule type" value="Genomic_RNA"/>
</dbReference>
<reference evidence="1" key="3">
    <citation type="journal article" date="2009" name="Plant Pathol.">
        <title>Serological and molecular detection of Tomato chlorosis virus and Tomato infectious chlorosis virus in tomato.</title>
        <authorList>
            <person name="Jacquemond M."/>
            <person name="Verdin E."/>
            <person name="Dalmon A."/>
            <person name="Guilbaud L."/>
            <person name="Gognalons P."/>
        </authorList>
    </citation>
    <scope>NUCLEOTIDE SEQUENCE</scope>
    <source>
        <strain evidence="1">Fr</strain>
    </source>
</reference>
<dbReference type="KEGG" id="vg:8451052"/>
<dbReference type="EMBL" id="FJ542306">
    <property type="protein sequence ID" value="ACN87746.1"/>
    <property type="molecule type" value="Genomic_RNA"/>
</dbReference>
<dbReference type="RefSeq" id="YP_003204957.1">
    <property type="nucleotide sequence ID" value="NC_013259.1"/>
</dbReference>
<evidence type="ECO:0000313" key="3">
    <source>
        <dbReference type="EMBL" id="ACN87746.1"/>
    </source>
</evidence>
<name>B4YNS5_9CLOS</name>
<dbReference type="Proteomes" id="UP000204277">
    <property type="component" value="Genome"/>
</dbReference>
<reference evidence="4 6" key="2">
    <citation type="journal article" date="2009" name="Arch. Virol.">
        <title>The complete nucleotide sequence and genome organization of tomato infectious chlorosis virus: a distinct crinivirus most closely related to lettuce infectious yellows virus.</title>
        <authorList>
            <person name="Wintermantel W.M."/>
            <person name="Hladky L.L."/>
            <person name="Gulati-Sakhuja A."/>
            <person name="Li R."/>
            <person name="Liu H.Y."/>
            <person name="Tzanetakis I.E."/>
        </authorList>
    </citation>
    <scope>NUCLEOTIDE SEQUENCE [LARGE SCALE GENOMIC DNA]</scope>
    <source>
        <strain evidence="4">Orange County</strain>
    </source>
</reference>
<dbReference type="EMBL" id="FJ542305">
    <property type="protein sequence ID" value="ACN87738.1"/>
    <property type="molecule type" value="Genomic_RNA"/>
</dbReference>
<reference evidence="5" key="4">
    <citation type="journal article" date="2019" name="J. Gen. Plant Pathol.">
        <title>The p27 open reading frame of tomato infectious chlorosis virus encodes a suppressor of RNA silencing.</title>
        <authorList>
            <person name="Mashiko T."/>
            <person name="Wang W.-Q."/>
            <person name="Hartono S."/>
            <person name="Suastica G."/>
            <person name="Neriya Y."/>
            <person name="Nishigawa H."/>
            <person name="Natsuaki T."/>
        </authorList>
    </citation>
    <scope>NUCLEOTIDE SEQUENCE</scope>
</reference>
<evidence type="ECO:0000313" key="4">
    <source>
        <dbReference type="EMBL" id="ACS73876.1"/>
    </source>
</evidence>
<evidence type="ECO:0000313" key="5">
    <source>
        <dbReference type="EMBL" id="BBF90599.1"/>
    </source>
</evidence>
<gene>
    <name evidence="4" type="primary">ORF3</name>
</gene>
<dbReference type="OrthoDB" id="41460at10239"/>